<dbReference type="GeneID" id="28729054"/>
<evidence type="ECO:0000256" key="1">
    <source>
        <dbReference type="SAM" id="MobiDB-lite"/>
    </source>
</evidence>
<accession>A0A0M9VQQ5</accession>
<evidence type="ECO:0000313" key="2">
    <source>
        <dbReference type="EMBL" id="KOS15785.1"/>
    </source>
</evidence>
<name>A0A0M9VQQ5_9BASI</name>
<comment type="caution">
    <text evidence="2">The sequence shown here is derived from an EMBL/GenBank/DDBJ whole genome shotgun (WGS) entry which is preliminary data.</text>
</comment>
<protein>
    <submittedName>
        <fullName evidence="2">Uncharacterized protein</fullName>
    </submittedName>
</protein>
<dbReference type="VEuPathDB" id="FungiDB:Malapachy_2691"/>
<sequence>MASKRSAAHAPGRFAKAARIPKDPRIPIGADPTRSIYYDPVFNPYGAPPPGMPYKERPRTPTAEEERAKKKADLPPPRKAPSPTEESPDDDDDDDDEIVMPAGPPPPQAHLRQRKTPSHTTSQASTIAAPVRYDTPPPAPTESAWDPSNEPVFDPDNDANNTAPGVTEPASLSAAPQLRDFQKETTIFVPMSVRRRREPPRSSQRDST</sequence>
<feature type="compositionally biased region" description="Acidic residues" evidence="1">
    <location>
        <begin position="86"/>
        <end position="98"/>
    </location>
</feature>
<gene>
    <name evidence="2" type="ORF">Malapachy_2691</name>
</gene>
<dbReference type="EMBL" id="LGAV01000002">
    <property type="protein sequence ID" value="KOS15785.1"/>
    <property type="molecule type" value="Genomic_DNA"/>
</dbReference>
<keyword evidence="3" id="KW-1185">Reference proteome</keyword>
<dbReference type="Proteomes" id="UP000037751">
    <property type="component" value="Unassembled WGS sequence"/>
</dbReference>
<feature type="compositionally biased region" description="Basic and acidic residues" evidence="1">
    <location>
        <begin position="54"/>
        <end position="73"/>
    </location>
</feature>
<reference evidence="2 3" key="1">
    <citation type="submission" date="2015-07" db="EMBL/GenBank/DDBJ databases">
        <title>Draft Genome Sequence of Malassezia furfur CBS1878 and Malassezia pachydermatis CBS1879.</title>
        <authorList>
            <person name="Triana S."/>
            <person name="Ohm R."/>
            <person name="Gonzalez A."/>
            <person name="DeCock H."/>
            <person name="Restrepo S."/>
            <person name="Celis A."/>
        </authorList>
    </citation>
    <scope>NUCLEOTIDE SEQUENCE [LARGE SCALE GENOMIC DNA]</scope>
    <source>
        <strain evidence="2 3">CBS 1879</strain>
    </source>
</reference>
<proteinExistence type="predicted"/>
<dbReference type="RefSeq" id="XP_017993417.1">
    <property type="nucleotide sequence ID" value="XM_018137179.1"/>
</dbReference>
<feature type="region of interest" description="Disordered" evidence="1">
    <location>
        <begin position="1"/>
        <end position="208"/>
    </location>
</feature>
<dbReference type="AlphaFoldDB" id="A0A0M9VQQ5"/>
<dbReference type="STRING" id="77020.A0A0M9VQQ5"/>
<feature type="compositionally biased region" description="Basic and acidic residues" evidence="1">
    <location>
        <begin position="199"/>
        <end position="208"/>
    </location>
</feature>
<dbReference type="OrthoDB" id="205569at2759"/>
<dbReference type="Pfam" id="PF12622">
    <property type="entry name" value="NpwBP"/>
    <property type="match status" value="1"/>
</dbReference>
<evidence type="ECO:0000313" key="3">
    <source>
        <dbReference type="Proteomes" id="UP000037751"/>
    </source>
</evidence>
<organism evidence="2 3">
    <name type="scientific">Malassezia pachydermatis</name>
    <dbReference type="NCBI Taxonomy" id="77020"/>
    <lineage>
        <taxon>Eukaryota</taxon>
        <taxon>Fungi</taxon>
        <taxon>Dikarya</taxon>
        <taxon>Basidiomycota</taxon>
        <taxon>Ustilaginomycotina</taxon>
        <taxon>Malasseziomycetes</taxon>
        <taxon>Malasseziales</taxon>
        <taxon>Malasseziaceae</taxon>
        <taxon>Malassezia</taxon>
    </lineage>
</organism>